<dbReference type="OrthoDB" id="8900301at2759"/>
<reference evidence="2" key="1">
    <citation type="submission" date="2020-07" db="EMBL/GenBank/DDBJ databases">
        <title>Clarias magur genome sequencing, assembly and annotation.</title>
        <authorList>
            <person name="Kushwaha B."/>
            <person name="Kumar R."/>
            <person name="Das P."/>
            <person name="Joshi C.G."/>
            <person name="Kumar D."/>
            <person name="Nagpure N.S."/>
            <person name="Pandey M."/>
            <person name="Agarwal S."/>
            <person name="Srivastava S."/>
            <person name="Singh M."/>
            <person name="Sahoo L."/>
            <person name="Jayasankar P."/>
            <person name="Meher P.K."/>
            <person name="Koringa P.G."/>
            <person name="Iquebal M.A."/>
            <person name="Das S.P."/>
            <person name="Bit A."/>
            <person name="Patnaik S."/>
            <person name="Patel N."/>
            <person name="Shah T.M."/>
            <person name="Hinsu A."/>
            <person name="Jena J.K."/>
        </authorList>
    </citation>
    <scope>NUCLEOTIDE SEQUENCE</scope>
    <source>
        <strain evidence="2">CIFAMagur01</strain>
        <tissue evidence="2">Testis</tissue>
    </source>
</reference>
<gene>
    <name evidence="2" type="ORF">DAT39_005369</name>
</gene>
<feature type="chain" id="PRO_5035219134" evidence="1">
    <location>
        <begin position="17"/>
        <end position="163"/>
    </location>
</feature>
<dbReference type="Proteomes" id="UP000727407">
    <property type="component" value="Unassembled WGS sequence"/>
</dbReference>
<dbReference type="AlphaFoldDB" id="A0A8J4X7T6"/>
<evidence type="ECO:0000313" key="3">
    <source>
        <dbReference type="Proteomes" id="UP000727407"/>
    </source>
</evidence>
<keyword evidence="1" id="KW-0732">Signal</keyword>
<keyword evidence="3" id="KW-1185">Reference proteome</keyword>
<protein>
    <submittedName>
        <fullName evidence="2">Uncharacterized protein</fullName>
    </submittedName>
</protein>
<sequence length="163" mass="18954">MKIFLLSFLTFMVVNAAHDAYESKLQKLVLREIIDSIKVMKDSLATEIYVQKVITTDHCTPKNFCRAGNILSAYKAQELGLKEKDWLLPRQLVAYTRDIYCKVPTSEDQLENFCQAKMVLSAYRAKELGLRKKDWRIPRHLAAYTREERHIKNLTYTVAPTEP</sequence>
<proteinExistence type="predicted"/>
<evidence type="ECO:0000256" key="1">
    <source>
        <dbReference type="SAM" id="SignalP"/>
    </source>
</evidence>
<name>A0A8J4X7T6_CLAMG</name>
<comment type="caution">
    <text evidence="2">The sequence shown here is derived from an EMBL/GenBank/DDBJ whole genome shotgun (WGS) entry which is preliminary data.</text>
</comment>
<accession>A0A8J4X7T6</accession>
<dbReference type="EMBL" id="QNUK01000051">
    <property type="protein sequence ID" value="KAF5904891.1"/>
    <property type="molecule type" value="Genomic_DNA"/>
</dbReference>
<feature type="signal peptide" evidence="1">
    <location>
        <begin position="1"/>
        <end position="16"/>
    </location>
</feature>
<organism evidence="2 3">
    <name type="scientific">Clarias magur</name>
    <name type="common">Asian catfish</name>
    <name type="synonym">Macropteronotus magur</name>
    <dbReference type="NCBI Taxonomy" id="1594786"/>
    <lineage>
        <taxon>Eukaryota</taxon>
        <taxon>Metazoa</taxon>
        <taxon>Chordata</taxon>
        <taxon>Craniata</taxon>
        <taxon>Vertebrata</taxon>
        <taxon>Euteleostomi</taxon>
        <taxon>Actinopterygii</taxon>
        <taxon>Neopterygii</taxon>
        <taxon>Teleostei</taxon>
        <taxon>Ostariophysi</taxon>
        <taxon>Siluriformes</taxon>
        <taxon>Clariidae</taxon>
        <taxon>Clarias</taxon>
    </lineage>
</organism>
<evidence type="ECO:0000313" key="2">
    <source>
        <dbReference type="EMBL" id="KAF5904891.1"/>
    </source>
</evidence>